<keyword evidence="4" id="KW-1185">Reference proteome</keyword>
<organism evidence="3 4">
    <name type="scientific">Eruca vesicaria subsp. sativa</name>
    <name type="common">Garden rocket</name>
    <name type="synonym">Eruca sativa</name>
    <dbReference type="NCBI Taxonomy" id="29727"/>
    <lineage>
        <taxon>Eukaryota</taxon>
        <taxon>Viridiplantae</taxon>
        <taxon>Streptophyta</taxon>
        <taxon>Embryophyta</taxon>
        <taxon>Tracheophyta</taxon>
        <taxon>Spermatophyta</taxon>
        <taxon>Magnoliopsida</taxon>
        <taxon>eudicotyledons</taxon>
        <taxon>Gunneridae</taxon>
        <taxon>Pentapetalae</taxon>
        <taxon>rosids</taxon>
        <taxon>malvids</taxon>
        <taxon>Brassicales</taxon>
        <taxon>Brassicaceae</taxon>
        <taxon>Brassiceae</taxon>
        <taxon>Eruca</taxon>
    </lineage>
</organism>
<protein>
    <recommendedName>
        <fullName evidence="2">FH2 domain-containing protein</fullName>
    </recommendedName>
</protein>
<dbReference type="Pfam" id="PF02181">
    <property type="entry name" value="FH2"/>
    <property type="match status" value="1"/>
</dbReference>
<dbReference type="InterPro" id="IPR027643">
    <property type="entry name" value="Formin-like_plant"/>
</dbReference>
<evidence type="ECO:0000313" key="3">
    <source>
        <dbReference type="EMBL" id="CAH8352762.1"/>
    </source>
</evidence>
<reference evidence="3 4" key="1">
    <citation type="submission" date="2022-03" db="EMBL/GenBank/DDBJ databases">
        <authorList>
            <person name="Macdonald S."/>
            <person name="Ahmed S."/>
            <person name="Newling K."/>
        </authorList>
    </citation>
    <scope>NUCLEOTIDE SEQUENCE [LARGE SCALE GENOMIC DNA]</scope>
</reference>
<dbReference type="AlphaFoldDB" id="A0ABC8K3K1"/>
<name>A0ABC8K3K1_ERUVS</name>
<dbReference type="SUPFAM" id="SSF101447">
    <property type="entry name" value="Formin homology 2 domain (FH2 domain)"/>
    <property type="match status" value="1"/>
</dbReference>
<proteinExistence type="inferred from homology"/>
<dbReference type="Proteomes" id="UP001642260">
    <property type="component" value="Unassembled WGS sequence"/>
</dbReference>
<comment type="caution">
    <text evidence="3">The sequence shown here is derived from an EMBL/GenBank/DDBJ whole genome shotgun (WGS) entry which is preliminary data.</text>
</comment>
<evidence type="ECO:0000259" key="2">
    <source>
        <dbReference type="PROSITE" id="PS51444"/>
    </source>
</evidence>
<dbReference type="InterPro" id="IPR015425">
    <property type="entry name" value="FH2_Formin"/>
</dbReference>
<dbReference type="Gene3D" id="1.20.58.2220">
    <property type="entry name" value="Formin, FH2 domain"/>
    <property type="match status" value="1"/>
</dbReference>
<evidence type="ECO:0000256" key="1">
    <source>
        <dbReference type="ARBA" id="ARBA00025793"/>
    </source>
</evidence>
<dbReference type="PROSITE" id="PS51444">
    <property type="entry name" value="FH2"/>
    <property type="match status" value="1"/>
</dbReference>
<comment type="similarity">
    <text evidence="1">Belongs to the formin-like family. Class-I subfamily.</text>
</comment>
<gene>
    <name evidence="3" type="ORF">ERUC_LOCUS18738</name>
</gene>
<feature type="domain" description="FH2" evidence="2">
    <location>
        <begin position="1"/>
        <end position="184"/>
    </location>
</feature>
<dbReference type="InterPro" id="IPR042201">
    <property type="entry name" value="FH2_Formin_sf"/>
</dbReference>
<dbReference type="PANTHER" id="PTHR23213:SF353">
    <property type="entry name" value="FORMIN-LIKE PROTEIN 10"/>
    <property type="match status" value="1"/>
</dbReference>
<accession>A0ABC8K3K1</accession>
<dbReference type="EMBL" id="CAKOAT010176933">
    <property type="protein sequence ID" value="CAH8352762.1"/>
    <property type="molecule type" value="Genomic_DNA"/>
</dbReference>
<evidence type="ECO:0000313" key="4">
    <source>
        <dbReference type="Proteomes" id="UP001642260"/>
    </source>
</evidence>
<dbReference type="PANTHER" id="PTHR23213">
    <property type="entry name" value="FORMIN-RELATED"/>
    <property type="match status" value="1"/>
</dbReference>
<sequence>MMVLVYVRRVLDPRKSQVIAFLLTTLDLTTKDVSHALRDGHYEALGFELLESLLGVAPSEEEERKLKSCSDDEESVIKLAPSERFLKELLNVPFVFKRVDALLFVASFDSKAELLKRSFGVIQAACEELRNSKMLLKLIEVVLETGMKSVNAHDFKLEALLDGGTSLLHSVVQNIIESEGIKVL</sequence>